<accession>A0A8H5IW48</accession>
<protein>
    <submittedName>
        <fullName evidence="2">Uncharacterized protein</fullName>
    </submittedName>
</protein>
<comment type="caution">
    <text evidence="2">The sequence shown here is derived from an EMBL/GenBank/DDBJ whole genome shotgun (WGS) entry which is preliminary data.</text>
</comment>
<evidence type="ECO:0000256" key="1">
    <source>
        <dbReference type="SAM" id="MobiDB-lite"/>
    </source>
</evidence>
<organism evidence="2 3">
    <name type="scientific">Fusarium mexicanum</name>
    <dbReference type="NCBI Taxonomy" id="751941"/>
    <lineage>
        <taxon>Eukaryota</taxon>
        <taxon>Fungi</taxon>
        <taxon>Dikarya</taxon>
        <taxon>Ascomycota</taxon>
        <taxon>Pezizomycotina</taxon>
        <taxon>Sordariomycetes</taxon>
        <taxon>Hypocreomycetidae</taxon>
        <taxon>Hypocreales</taxon>
        <taxon>Nectriaceae</taxon>
        <taxon>Fusarium</taxon>
        <taxon>Fusarium fujikuroi species complex</taxon>
    </lineage>
</organism>
<name>A0A8H5IW48_9HYPO</name>
<sequence length="233" mass="27440">MSSEQTSFMASNSEQANQSQTSNMTPEQEHNTRVMASDIQRFYECVRREKHVFRRCFSHYEINLAKFLEPHCTLFKNERNWPENWQDNERDLMDDLKTFRHMAKHLLQQWTRDAAAQIIAVRNTALNKLFTTEDVSLAAKLEPNPLDGKVGPLDWTQSEMSFDKMLSKFRFLANDMLQGMIGGPTMERPGHPWTRMEGFDALNFMIKDAEDHYSEDEEEDLFEDEIVPFYGFY</sequence>
<gene>
    <name evidence="2" type="ORF">FMEXI_6798</name>
</gene>
<dbReference type="Proteomes" id="UP000522262">
    <property type="component" value="Unassembled WGS sequence"/>
</dbReference>
<keyword evidence="3" id="KW-1185">Reference proteome</keyword>
<dbReference type="EMBL" id="JAAOAM010000144">
    <property type="protein sequence ID" value="KAF5543962.1"/>
    <property type="molecule type" value="Genomic_DNA"/>
</dbReference>
<dbReference type="AlphaFoldDB" id="A0A8H5IW48"/>
<evidence type="ECO:0000313" key="3">
    <source>
        <dbReference type="Proteomes" id="UP000522262"/>
    </source>
</evidence>
<feature type="region of interest" description="Disordered" evidence="1">
    <location>
        <begin position="1"/>
        <end position="30"/>
    </location>
</feature>
<reference evidence="2 3" key="1">
    <citation type="submission" date="2020-05" db="EMBL/GenBank/DDBJ databases">
        <title>Identification and distribution of gene clusters putatively required for synthesis of sphingolipid metabolism inhibitors in phylogenetically diverse species of the filamentous fungus Fusarium.</title>
        <authorList>
            <person name="Kim H.-S."/>
            <person name="Busman M."/>
            <person name="Brown D.W."/>
            <person name="Divon H."/>
            <person name="Uhlig S."/>
            <person name="Proctor R.H."/>
        </authorList>
    </citation>
    <scope>NUCLEOTIDE SEQUENCE [LARGE SCALE GENOMIC DNA]</scope>
    <source>
        <strain evidence="2 3">NRRL 53147</strain>
    </source>
</reference>
<proteinExistence type="predicted"/>
<feature type="compositionally biased region" description="Polar residues" evidence="1">
    <location>
        <begin position="1"/>
        <end position="26"/>
    </location>
</feature>
<evidence type="ECO:0000313" key="2">
    <source>
        <dbReference type="EMBL" id="KAF5543962.1"/>
    </source>
</evidence>